<dbReference type="PANTHER" id="PTHR46609:SF8">
    <property type="entry name" value="YQAJ VIRAL RECOMBINASE DOMAIN-CONTAINING PROTEIN"/>
    <property type="match status" value="1"/>
</dbReference>
<dbReference type="Gene3D" id="3.90.320.10">
    <property type="match status" value="1"/>
</dbReference>
<protein>
    <recommendedName>
        <fullName evidence="3">YqaJ viral recombinase domain-containing protein</fullName>
    </recommendedName>
</protein>
<dbReference type="InterPro" id="IPR011604">
    <property type="entry name" value="PDDEXK-like_dom_sf"/>
</dbReference>
<organism evidence="1 2">
    <name type="scientific">Dryococelus australis</name>
    <dbReference type="NCBI Taxonomy" id="614101"/>
    <lineage>
        <taxon>Eukaryota</taxon>
        <taxon>Metazoa</taxon>
        <taxon>Ecdysozoa</taxon>
        <taxon>Arthropoda</taxon>
        <taxon>Hexapoda</taxon>
        <taxon>Insecta</taxon>
        <taxon>Pterygota</taxon>
        <taxon>Neoptera</taxon>
        <taxon>Polyneoptera</taxon>
        <taxon>Phasmatodea</taxon>
        <taxon>Verophasmatodea</taxon>
        <taxon>Anareolatae</taxon>
        <taxon>Phasmatidae</taxon>
        <taxon>Eurycanthinae</taxon>
        <taxon>Dryococelus</taxon>
    </lineage>
</organism>
<keyword evidence="2" id="KW-1185">Reference proteome</keyword>
<dbReference type="SUPFAM" id="SSF52980">
    <property type="entry name" value="Restriction endonuclease-like"/>
    <property type="match status" value="1"/>
</dbReference>
<reference evidence="1 2" key="1">
    <citation type="submission" date="2023-02" db="EMBL/GenBank/DDBJ databases">
        <title>LHISI_Scaffold_Assembly.</title>
        <authorList>
            <person name="Stuart O.P."/>
            <person name="Cleave R."/>
            <person name="Magrath M.J.L."/>
            <person name="Mikheyev A.S."/>
        </authorList>
    </citation>
    <scope>NUCLEOTIDE SEQUENCE [LARGE SCALE GENOMIC DNA]</scope>
    <source>
        <strain evidence="1">Daus_M_001</strain>
        <tissue evidence="1">Leg muscle</tissue>
    </source>
</reference>
<comment type="caution">
    <text evidence="1">The sequence shown here is derived from an EMBL/GenBank/DDBJ whole genome shotgun (WGS) entry which is preliminary data.</text>
</comment>
<name>A0ABQ9IBT0_9NEOP</name>
<evidence type="ECO:0000313" key="2">
    <source>
        <dbReference type="Proteomes" id="UP001159363"/>
    </source>
</evidence>
<accession>A0ABQ9IBT0</accession>
<dbReference type="InterPro" id="IPR011335">
    <property type="entry name" value="Restrct_endonuc-II-like"/>
</dbReference>
<dbReference type="PANTHER" id="PTHR46609">
    <property type="entry name" value="EXONUCLEASE, PHAGE-TYPE/RECB, C-TERMINAL DOMAIN-CONTAINING PROTEIN"/>
    <property type="match status" value="1"/>
</dbReference>
<dbReference type="Proteomes" id="UP001159363">
    <property type="component" value="Chromosome 2"/>
</dbReference>
<gene>
    <name evidence="1" type="ORF">PR048_005954</name>
</gene>
<proteinExistence type="predicted"/>
<evidence type="ECO:0008006" key="3">
    <source>
        <dbReference type="Google" id="ProtNLM"/>
    </source>
</evidence>
<dbReference type="InterPro" id="IPR051703">
    <property type="entry name" value="NF-kappa-B_Signaling_Reg"/>
</dbReference>
<evidence type="ECO:0000313" key="1">
    <source>
        <dbReference type="EMBL" id="KAJ8893363.1"/>
    </source>
</evidence>
<sequence>MKKSVQKLEKATVGQHDNPLWIEARCHCLTTSCFSVVYTMRKVVSCDNLRANNVKIEPCCLFVSKERSYLGVSPDGLIGDSWLVEVKFLLSIGMTKITELARTRKICFCYSMKLKKTHKYQFQVQGKLVLSGWHYCDVILFSDTGAEGV</sequence>
<dbReference type="EMBL" id="JARBHB010000002">
    <property type="protein sequence ID" value="KAJ8893363.1"/>
    <property type="molecule type" value="Genomic_DNA"/>
</dbReference>